<feature type="transmembrane region" description="Helical" evidence="11">
    <location>
        <begin position="150"/>
        <end position="167"/>
    </location>
</feature>
<comment type="cofactor">
    <cofactor evidence="11">
        <name>Zn(2+)</name>
        <dbReference type="ChEBI" id="CHEBI:29105"/>
    </cofactor>
    <text evidence="11">Binds 1 zinc ion per subunit.</text>
</comment>
<dbReference type="AlphaFoldDB" id="A0A0P8C7H5"/>
<keyword evidence="5 11" id="KW-0479">Metal-binding</keyword>
<name>A0A0P8C7H5_9EURY</name>
<dbReference type="GO" id="GO:0006508">
    <property type="term" value="P:proteolysis"/>
    <property type="evidence" value="ECO:0007669"/>
    <property type="project" value="UniProtKB-KW"/>
</dbReference>
<dbReference type="NCBIfam" id="NF002669">
    <property type="entry name" value="PRK02391.1"/>
    <property type="match status" value="1"/>
</dbReference>
<feature type="binding site" evidence="11">
    <location>
        <position position="215"/>
    </location>
    <ligand>
        <name>Zn(2+)</name>
        <dbReference type="ChEBI" id="CHEBI:29105"/>
        <note>catalytic</note>
    </ligand>
</feature>
<keyword evidence="7 11" id="KW-0862">Zinc</keyword>
<feature type="active site" evidence="11">
    <location>
        <position position="141"/>
    </location>
</feature>
<dbReference type="GO" id="GO:0008270">
    <property type="term" value="F:zinc ion binding"/>
    <property type="evidence" value="ECO:0007669"/>
    <property type="project" value="UniProtKB-UniRule"/>
</dbReference>
<dbReference type="EC" id="3.4.24.-" evidence="11"/>
<evidence type="ECO:0000259" key="12">
    <source>
        <dbReference type="Pfam" id="PF01435"/>
    </source>
</evidence>
<feature type="binding site" evidence="11">
    <location>
        <position position="140"/>
    </location>
    <ligand>
        <name>Zn(2+)</name>
        <dbReference type="ChEBI" id="CHEBI:29105"/>
        <note>catalytic</note>
    </ligand>
</feature>
<keyword evidence="4 11" id="KW-0812">Transmembrane</keyword>
<evidence type="ECO:0000256" key="6">
    <source>
        <dbReference type="ARBA" id="ARBA00022801"/>
    </source>
</evidence>
<evidence type="ECO:0000256" key="7">
    <source>
        <dbReference type="ARBA" id="ARBA00022833"/>
    </source>
</evidence>
<comment type="caution">
    <text evidence="13">The sequence shown here is derived from an EMBL/GenBank/DDBJ whole genome shotgun (WGS) entry which is preliminary data.</text>
</comment>
<keyword evidence="10 11" id="KW-0472">Membrane</keyword>
<dbReference type="Gene3D" id="3.30.2010.10">
    <property type="entry name" value="Metalloproteases ('zincins'), catalytic domain"/>
    <property type="match status" value="1"/>
</dbReference>
<evidence type="ECO:0000256" key="9">
    <source>
        <dbReference type="ARBA" id="ARBA00023049"/>
    </source>
</evidence>
<evidence type="ECO:0000256" key="1">
    <source>
        <dbReference type="ARBA" id="ARBA00009779"/>
    </source>
</evidence>
<dbReference type="Proteomes" id="UP000050360">
    <property type="component" value="Unassembled WGS sequence"/>
</dbReference>
<evidence type="ECO:0000256" key="10">
    <source>
        <dbReference type="ARBA" id="ARBA00023136"/>
    </source>
</evidence>
<sequence>MKKWYRDYGLQARMVLTMLLLAGLYLIFLVVLSEYGGIGTYGLMVFAGFFLLIQFFFSDKFALWSMGGRIVSEQEEPRLHETVSRLCAIADLPKPKIAIVDSNIPNAFATGRSKDSAVVAVTTSLKQKLSQPELEAVLAHELSHVKNRDMLVITIASFLSTVAFFLVRNMLFFGMGGGNRDRDRGAGAAIIVFVISLAVWIISFLLIRALSRYREFAADRGSAVITGQPKHLASALMTISGVMERVPSRDLREVEGMNAFFIIPAISGDLIMNLFSTHPTVGARIRALEDMERKMEF</sequence>
<evidence type="ECO:0000256" key="3">
    <source>
        <dbReference type="ARBA" id="ARBA00022670"/>
    </source>
</evidence>
<feature type="transmembrane region" description="Helical" evidence="11">
    <location>
        <begin position="187"/>
        <end position="207"/>
    </location>
</feature>
<feature type="transmembrane region" description="Helical" evidence="11">
    <location>
        <begin position="38"/>
        <end position="57"/>
    </location>
</feature>
<dbReference type="InterPro" id="IPR001915">
    <property type="entry name" value="Peptidase_M48"/>
</dbReference>
<dbReference type="InterPro" id="IPR022919">
    <property type="entry name" value="Pept_M48_protease_HtpX"/>
</dbReference>
<dbReference type="GO" id="GO:0004222">
    <property type="term" value="F:metalloendopeptidase activity"/>
    <property type="evidence" value="ECO:0007669"/>
    <property type="project" value="UniProtKB-UniRule"/>
</dbReference>
<dbReference type="PANTHER" id="PTHR43221:SF2">
    <property type="entry name" value="PROTEASE HTPX HOMOLOG"/>
    <property type="match status" value="1"/>
</dbReference>
<proteinExistence type="inferred from homology"/>
<keyword evidence="3 11" id="KW-0645">Protease</keyword>
<gene>
    <name evidence="11" type="primary">htpX</name>
    <name evidence="13" type="ORF">MPEBLZ_02736</name>
</gene>
<keyword evidence="2 11" id="KW-1003">Cell membrane</keyword>
<accession>A0A0P8C7H5</accession>
<dbReference type="EMBL" id="LKCM01000209">
    <property type="protein sequence ID" value="KPQ42719.1"/>
    <property type="molecule type" value="Genomic_DNA"/>
</dbReference>
<dbReference type="InterPro" id="IPR050083">
    <property type="entry name" value="HtpX_protease"/>
</dbReference>
<dbReference type="PANTHER" id="PTHR43221">
    <property type="entry name" value="PROTEASE HTPX"/>
    <property type="match status" value="1"/>
</dbReference>
<evidence type="ECO:0000313" key="13">
    <source>
        <dbReference type="EMBL" id="KPQ42719.1"/>
    </source>
</evidence>
<reference evidence="13 14" key="1">
    <citation type="submission" date="2015-09" db="EMBL/GenBank/DDBJ databases">
        <title>A metagenomics-based metabolic model of nitrate-dependent anaerobic oxidation of methane by Methanoperedens-like archaea.</title>
        <authorList>
            <person name="Arshad A."/>
            <person name="Speth D.R."/>
            <person name="De Graaf R.M."/>
            <person name="Op Den Camp H.J."/>
            <person name="Jetten M.S."/>
            <person name="Welte C.U."/>
        </authorList>
    </citation>
    <scope>NUCLEOTIDE SEQUENCE [LARGE SCALE GENOMIC DNA]</scope>
</reference>
<keyword evidence="8 11" id="KW-1133">Transmembrane helix</keyword>
<comment type="similarity">
    <text evidence="1 11">Belongs to the peptidase M48B family.</text>
</comment>
<dbReference type="Pfam" id="PF01435">
    <property type="entry name" value="Peptidase_M48"/>
    <property type="match status" value="1"/>
</dbReference>
<dbReference type="CDD" id="cd07327">
    <property type="entry name" value="M48B_HtpX_like"/>
    <property type="match status" value="1"/>
</dbReference>
<feature type="binding site" evidence="11">
    <location>
        <position position="144"/>
    </location>
    <ligand>
        <name>Zn(2+)</name>
        <dbReference type="ChEBI" id="CHEBI:29105"/>
        <note>catalytic</note>
    </ligand>
</feature>
<evidence type="ECO:0000256" key="2">
    <source>
        <dbReference type="ARBA" id="ARBA00022475"/>
    </source>
</evidence>
<dbReference type="GO" id="GO:0005886">
    <property type="term" value="C:plasma membrane"/>
    <property type="evidence" value="ECO:0007669"/>
    <property type="project" value="UniProtKB-SubCell"/>
</dbReference>
<keyword evidence="6 11" id="KW-0378">Hydrolase</keyword>
<evidence type="ECO:0000256" key="8">
    <source>
        <dbReference type="ARBA" id="ARBA00022989"/>
    </source>
</evidence>
<keyword evidence="9 11" id="KW-0482">Metalloprotease</keyword>
<dbReference type="HAMAP" id="MF_00188">
    <property type="entry name" value="Pept_M48_protease_HtpX"/>
    <property type="match status" value="1"/>
</dbReference>
<feature type="transmembrane region" description="Helical" evidence="11">
    <location>
        <begin position="12"/>
        <end position="32"/>
    </location>
</feature>
<evidence type="ECO:0000256" key="4">
    <source>
        <dbReference type="ARBA" id="ARBA00022692"/>
    </source>
</evidence>
<keyword evidence="13" id="KW-0346">Stress response</keyword>
<protein>
    <recommendedName>
        <fullName evidence="11">Protease HtpX homolog</fullName>
        <ecNumber evidence="11">3.4.24.-</ecNumber>
    </recommendedName>
</protein>
<feature type="domain" description="Peptidase M48" evidence="12">
    <location>
        <begin position="74"/>
        <end position="291"/>
    </location>
</feature>
<evidence type="ECO:0000256" key="11">
    <source>
        <dbReference type="HAMAP-Rule" id="MF_00188"/>
    </source>
</evidence>
<evidence type="ECO:0000256" key="5">
    <source>
        <dbReference type="ARBA" id="ARBA00022723"/>
    </source>
</evidence>
<comment type="subcellular location">
    <subcellularLocation>
        <location evidence="11">Cell membrane</location>
        <topology evidence="11">Multi-pass membrane protein</topology>
    </subcellularLocation>
</comment>
<evidence type="ECO:0000313" key="14">
    <source>
        <dbReference type="Proteomes" id="UP000050360"/>
    </source>
</evidence>
<organism evidence="13 14">
    <name type="scientific">Candidatus Methanoperedens nitratireducens</name>
    <dbReference type="NCBI Taxonomy" id="1392998"/>
    <lineage>
        <taxon>Archaea</taxon>
        <taxon>Methanobacteriati</taxon>
        <taxon>Methanobacteriota</taxon>
        <taxon>Stenosarchaea group</taxon>
        <taxon>Methanomicrobia</taxon>
        <taxon>Methanosarcinales</taxon>
        <taxon>ANME-2 cluster</taxon>
        <taxon>Candidatus Methanoperedentaceae</taxon>
        <taxon>Candidatus Methanoperedens</taxon>
    </lineage>
</organism>